<evidence type="ECO:0000313" key="3">
    <source>
        <dbReference type="Proteomes" id="UP000469421"/>
    </source>
</evidence>
<sequence>MSQPMPRPALILAGLALLSLLLNGCSFHPGTVQPEQLREGAQQHEEEALTVTANVISDREAREIFGVALGVHGIQAVWIEVDNHTSHQLYYLPVTTDQEYFSPLEVAWKVKGKFDRDDEQAVDRMFIERAMPVNLPAGERTSGFVFTNRDLGMKVVNVTLLGGGRSWQTSFMVDVPGIKLDVEKVNIEELYEQHEYVDMSREELRQWLARQPCCTTNEDSSGSGDPLNFALVGDSQLLLSAMVQRGWDLTERIHGGSIWKTTKSFLIGSSYRYSPVSSLYALDRPQDLALQKARGNIHQRNHLRLWRAPVMCEGEAVWLGQISRDIGVRFTFKSPTLTTHKIDPDVDEARDYLLQDMIFSQRLSEFGYVRAMDARSIAEPGHNLTGDPFITDGLRLVMFFHQPMTPMHQVKDLDWEHPNRDRRAWLNQQRAPASSTPESPTP</sequence>
<evidence type="ECO:0000313" key="2">
    <source>
        <dbReference type="EMBL" id="MQX54613.1"/>
    </source>
</evidence>
<feature type="domain" description="LssY-like C-terminal" evidence="1">
    <location>
        <begin position="216"/>
        <end position="393"/>
    </location>
</feature>
<dbReference type="EMBL" id="WIRE01000002">
    <property type="protein sequence ID" value="MQX54613.1"/>
    <property type="molecule type" value="Genomic_DNA"/>
</dbReference>
<proteinExistence type="predicted"/>
<dbReference type="RefSeq" id="WP_153502184.1">
    <property type="nucleotide sequence ID" value="NZ_JBMZXE010000104.1"/>
</dbReference>
<dbReference type="AlphaFoldDB" id="A0A6N7LWG9"/>
<evidence type="ECO:0000259" key="1">
    <source>
        <dbReference type="Pfam" id="PF14067"/>
    </source>
</evidence>
<protein>
    <recommendedName>
        <fullName evidence="1">LssY-like C-terminal domain-containing protein</fullName>
    </recommendedName>
</protein>
<dbReference type="Proteomes" id="UP000469421">
    <property type="component" value="Unassembled WGS sequence"/>
</dbReference>
<name>A0A6N7LWG9_9GAMM</name>
<dbReference type="InterPro" id="IPR025902">
    <property type="entry name" value="LssY-like-C_dom"/>
</dbReference>
<accession>A0A6N7LWG9</accession>
<reference evidence="2 3" key="1">
    <citation type="submission" date="2019-10" db="EMBL/GenBank/DDBJ databases">
        <title>Alcanivorax sp.PA15-N-34 draft genome sequence.</title>
        <authorList>
            <person name="Liao X."/>
            <person name="Shao Z."/>
        </authorList>
    </citation>
    <scope>NUCLEOTIDE SEQUENCE [LARGE SCALE GENOMIC DNA]</scope>
    <source>
        <strain evidence="2 3">PA15-N-34</strain>
    </source>
</reference>
<dbReference type="Pfam" id="PF14067">
    <property type="entry name" value="LssY_C"/>
    <property type="match status" value="1"/>
</dbReference>
<comment type="caution">
    <text evidence="2">The sequence shown here is derived from an EMBL/GenBank/DDBJ whole genome shotgun (WGS) entry which is preliminary data.</text>
</comment>
<organism evidence="2 3">
    <name type="scientific">Alcanivorax sediminis</name>
    <dbReference type="NCBI Taxonomy" id="2663008"/>
    <lineage>
        <taxon>Bacteria</taxon>
        <taxon>Pseudomonadati</taxon>
        <taxon>Pseudomonadota</taxon>
        <taxon>Gammaproteobacteria</taxon>
        <taxon>Oceanospirillales</taxon>
        <taxon>Alcanivoracaceae</taxon>
        <taxon>Alcanivorax</taxon>
    </lineage>
</organism>
<keyword evidence="3" id="KW-1185">Reference proteome</keyword>
<gene>
    <name evidence="2" type="ORF">GFN93_15270</name>
</gene>